<dbReference type="SMART" id="SM00636">
    <property type="entry name" value="Glyco_18"/>
    <property type="match status" value="1"/>
</dbReference>
<dbReference type="GeneID" id="106461878"/>
<proteinExistence type="predicted"/>
<sequence length="314" mass="35048">MHGTTHITVILVLILASFSTVIHCTNSSFTNSTGSIFCVFGSSAVYRPGDGKFTVEHINPLLCTHLIFLHATLPVLECKILRESEDLPGPIIGGQNLNNLCYADDTVLTVDSEEKLQEIFVDYVLVLTLDYHGPWERKTGHYAPLYCHTEHTLLDRRLCVDYSINYWIKKGVPSHKLVMAIGTYGRSYKLVDPIEHEIGAEAEGPYIGGHYTSSPGFLGMNEMCEILLTIPGAEIGEENGHVVPYVHLYDHWVSFDDELSVYYKVQYSVQQDLAGVVLWTMDTDDWRNKCSYGSFPLHVAAKGAMTGELILDGL</sequence>
<keyword evidence="3" id="KW-1185">Reference proteome</keyword>
<evidence type="ECO:0000313" key="4">
    <source>
        <dbReference type="RefSeq" id="XP_022244665.1"/>
    </source>
</evidence>
<dbReference type="SUPFAM" id="SSF54556">
    <property type="entry name" value="Chitinase insertion domain"/>
    <property type="match status" value="1"/>
</dbReference>
<dbReference type="Gene3D" id="3.10.50.10">
    <property type="match status" value="1"/>
</dbReference>
<protein>
    <submittedName>
        <fullName evidence="4">Chitinase-3-like protein 1</fullName>
    </submittedName>
</protein>
<dbReference type="Pfam" id="PF00704">
    <property type="entry name" value="Glyco_hydro_18"/>
    <property type="match status" value="1"/>
</dbReference>
<dbReference type="InterPro" id="IPR050314">
    <property type="entry name" value="Glycosyl_Hydrlase_18"/>
</dbReference>
<dbReference type="InterPro" id="IPR011583">
    <property type="entry name" value="Chitinase_II/V-like_cat"/>
</dbReference>
<gene>
    <name evidence="4" type="primary">LOC106461878</name>
</gene>
<feature type="chain" id="PRO_5047003493" evidence="1">
    <location>
        <begin position="25"/>
        <end position="314"/>
    </location>
</feature>
<feature type="signal peptide" evidence="1">
    <location>
        <begin position="1"/>
        <end position="24"/>
    </location>
</feature>
<dbReference type="Proteomes" id="UP000694941">
    <property type="component" value="Unplaced"/>
</dbReference>
<dbReference type="InterPro" id="IPR029070">
    <property type="entry name" value="Chitinase_insertion_sf"/>
</dbReference>
<name>A0ABM1SM09_LIMPO</name>
<evidence type="ECO:0000256" key="1">
    <source>
        <dbReference type="SAM" id="SignalP"/>
    </source>
</evidence>
<dbReference type="PANTHER" id="PTHR11177:SF403">
    <property type="entry name" value="CHITINASE 2-RELATED"/>
    <property type="match status" value="1"/>
</dbReference>
<evidence type="ECO:0000313" key="3">
    <source>
        <dbReference type="Proteomes" id="UP000694941"/>
    </source>
</evidence>
<organism evidence="3 4">
    <name type="scientific">Limulus polyphemus</name>
    <name type="common">Atlantic horseshoe crab</name>
    <dbReference type="NCBI Taxonomy" id="6850"/>
    <lineage>
        <taxon>Eukaryota</taxon>
        <taxon>Metazoa</taxon>
        <taxon>Ecdysozoa</taxon>
        <taxon>Arthropoda</taxon>
        <taxon>Chelicerata</taxon>
        <taxon>Merostomata</taxon>
        <taxon>Xiphosura</taxon>
        <taxon>Limulidae</taxon>
        <taxon>Limulus</taxon>
    </lineage>
</organism>
<evidence type="ECO:0000259" key="2">
    <source>
        <dbReference type="PROSITE" id="PS51910"/>
    </source>
</evidence>
<dbReference type="RefSeq" id="XP_022244665.1">
    <property type="nucleotide sequence ID" value="XM_022388957.1"/>
</dbReference>
<accession>A0ABM1SM09</accession>
<dbReference type="PANTHER" id="PTHR11177">
    <property type="entry name" value="CHITINASE"/>
    <property type="match status" value="1"/>
</dbReference>
<dbReference type="InterPro" id="IPR001223">
    <property type="entry name" value="Glyco_hydro18_cat"/>
</dbReference>
<dbReference type="InterPro" id="IPR017853">
    <property type="entry name" value="GH"/>
</dbReference>
<reference evidence="4" key="1">
    <citation type="submission" date="2025-08" db="UniProtKB">
        <authorList>
            <consortium name="RefSeq"/>
        </authorList>
    </citation>
    <scope>IDENTIFICATION</scope>
    <source>
        <tissue evidence="4">Muscle</tissue>
    </source>
</reference>
<feature type="domain" description="GH18" evidence="2">
    <location>
        <begin position="121"/>
        <end position="308"/>
    </location>
</feature>
<keyword evidence="1" id="KW-0732">Signal</keyword>
<dbReference type="PROSITE" id="PS51910">
    <property type="entry name" value="GH18_2"/>
    <property type="match status" value="1"/>
</dbReference>
<dbReference type="SUPFAM" id="SSF51445">
    <property type="entry name" value="(Trans)glycosidases"/>
    <property type="match status" value="1"/>
</dbReference>
<dbReference type="Gene3D" id="3.20.20.80">
    <property type="entry name" value="Glycosidases"/>
    <property type="match status" value="2"/>
</dbReference>